<sequence length="233" mass="24326">MPANKTVPASLKLRLAASILAAAALLAAGPSAMAQATSRPCDADGIKDEQPGPACLLSHENIGKLNADSVYWSLYSYPSIEAAQRDKTGNSPVIKAFGSIWLFTVGPLSSRPQNGQHIADVGPISVDKNTSYDAEFLKSTFSPGMSAPIHVHSGPEAFYSVSGDTCLETPDGVQLGRGAGNSLVVRGGPPMLLMALGQEARKGFALILHDASLPPTTLVHNWVPKGLCKPGIQ</sequence>
<feature type="signal peptide" evidence="1">
    <location>
        <begin position="1"/>
        <end position="34"/>
    </location>
</feature>
<dbReference type="RefSeq" id="WP_188564858.1">
    <property type="nucleotide sequence ID" value="NZ_BMED01000001.1"/>
</dbReference>
<dbReference type="AlphaFoldDB" id="A0A916U9X0"/>
<dbReference type="EMBL" id="BMED01000001">
    <property type="protein sequence ID" value="GGC65157.1"/>
    <property type="molecule type" value="Genomic_DNA"/>
</dbReference>
<dbReference type="Proteomes" id="UP000637423">
    <property type="component" value="Unassembled WGS sequence"/>
</dbReference>
<reference evidence="2" key="1">
    <citation type="journal article" date="2014" name="Int. J. Syst. Evol. Microbiol.">
        <title>Complete genome sequence of Corynebacterium casei LMG S-19264T (=DSM 44701T), isolated from a smear-ripened cheese.</title>
        <authorList>
            <consortium name="US DOE Joint Genome Institute (JGI-PGF)"/>
            <person name="Walter F."/>
            <person name="Albersmeier A."/>
            <person name="Kalinowski J."/>
            <person name="Ruckert C."/>
        </authorList>
    </citation>
    <scope>NUCLEOTIDE SEQUENCE</scope>
    <source>
        <strain evidence="2">CGMCC 1.10998</strain>
    </source>
</reference>
<comment type="caution">
    <text evidence="2">The sequence shown here is derived from an EMBL/GenBank/DDBJ whole genome shotgun (WGS) entry which is preliminary data.</text>
</comment>
<feature type="chain" id="PRO_5037573264" description="Cupin domain-containing protein" evidence="1">
    <location>
        <begin position="35"/>
        <end position="233"/>
    </location>
</feature>
<dbReference type="InterPro" id="IPR011051">
    <property type="entry name" value="RmlC_Cupin_sf"/>
</dbReference>
<organism evidence="2 3">
    <name type="scientific">Undibacterium terreum</name>
    <dbReference type="NCBI Taxonomy" id="1224302"/>
    <lineage>
        <taxon>Bacteria</taxon>
        <taxon>Pseudomonadati</taxon>
        <taxon>Pseudomonadota</taxon>
        <taxon>Betaproteobacteria</taxon>
        <taxon>Burkholderiales</taxon>
        <taxon>Oxalobacteraceae</taxon>
        <taxon>Undibacterium</taxon>
    </lineage>
</organism>
<evidence type="ECO:0000313" key="3">
    <source>
        <dbReference type="Proteomes" id="UP000637423"/>
    </source>
</evidence>
<protein>
    <recommendedName>
        <fullName evidence="4">Cupin domain-containing protein</fullName>
    </recommendedName>
</protein>
<name>A0A916U9X0_9BURK</name>
<evidence type="ECO:0008006" key="4">
    <source>
        <dbReference type="Google" id="ProtNLM"/>
    </source>
</evidence>
<keyword evidence="1" id="KW-0732">Signal</keyword>
<evidence type="ECO:0000313" key="2">
    <source>
        <dbReference type="EMBL" id="GGC65157.1"/>
    </source>
</evidence>
<proteinExistence type="predicted"/>
<keyword evidence="3" id="KW-1185">Reference proteome</keyword>
<evidence type="ECO:0000256" key="1">
    <source>
        <dbReference type="SAM" id="SignalP"/>
    </source>
</evidence>
<dbReference type="SUPFAM" id="SSF51182">
    <property type="entry name" value="RmlC-like cupins"/>
    <property type="match status" value="1"/>
</dbReference>
<reference evidence="2" key="2">
    <citation type="submission" date="2020-09" db="EMBL/GenBank/DDBJ databases">
        <authorList>
            <person name="Sun Q."/>
            <person name="Zhou Y."/>
        </authorList>
    </citation>
    <scope>NUCLEOTIDE SEQUENCE</scope>
    <source>
        <strain evidence="2">CGMCC 1.10998</strain>
    </source>
</reference>
<gene>
    <name evidence="2" type="ORF">GCM10011396_10190</name>
</gene>
<accession>A0A916U9X0</accession>